<accession>A0A918KV66</accession>
<keyword evidence="3" id="KW-1185">Reference proteome</keyword>
<proteinExistence type="predicted"/>
<dbReference type="AlphaFoldDB" id="A0A918KV66"/>
<gene>
    <name evidence="2" type="ORF">GCM10010251_58900</name>
</gene>
<comment type="caution">
    <text evidence="2">The sequence shown here is derived from an EMBL/GenBank/DDBJ whole genome shotgun (WGS) entry which is preliminary data.</text>
</comment>
<name>A0A918KV66_9ACTN</name>
<evidence type="ECO:0000256" key="1">
    <source>
        <dbReference type="SAM" id="MobiDB-lite"/>
    </source>
</evidence>
<evidence type="ECO:0000313" key="3">
    <source>
        <dbReference type="Proteomes" id="UP000658320"/>
    </source>
</evidence>
<protein>
    <submittedName>
        <fullName evidence="2">Uncharacterized protein</fullName>
    </submittedName>
</protein>
<dbReference type="Proteomes" id="UP000658320">
    <property type="component" value="Unassembled WGS sequence"/>
</dbReference>
<reference evidence="2" key="2">
    <citation type="submission" date="2020-09" db="EMBL/GenBank/DDBJ databases">
        <authorList>
            <person name="Sun Q."/>
            <person name="Ohkuma M."/>
        </authorList>
    </citation>
    <scope>NUCLEOTIDE SEQUENCE</scope>
    <source>
        <strain evidence="2">JCM 4346</strain>
    </source>
</reference>
<feature type="compositionally biased region" description="Basic and acidic residues" evidence="1">
    <location>
        <begin position="69"/>
        <end position="79"/>
    </location>
</feature>
<reference evidence="2" key="1">
    <citation type="journal article" date="2014" name="Int. J. Syst. Evol. Microbiol.">
        <title>Complete genome sequence of Corynebacterium casei LMG S-19264T (=DSM 44701T), isolated from a smear-ripened cheese.</title>
        <authorList>
            <consortium name="US DOE Joint Genome Institute (JGI-PGF)"/>
            <person name="Walter F."/>
            <person name="Albersmeier A."/>
            <person name="Kalinowski J."/>
            <person name="Ruckert C."/>
        </authorList>
    </citation>
    <scope>NUCLEOTIDE SEQUENCE</scope>
    <source>
        <strain evidence="2">JCM 4346</strain>
    </source>
</reference>
<sequence>MADAVSALQRTADDVVYRQTRLAVFDHVGESGLEPADLSRGQERELATGHGGRSHRSLQGMGMVSGRRAWAEAARRSGK</sequence>
<evidence type="ECO:0000313" key="2">
    <source>
        <dbReference type="EMBL" id="GGR34887.1"/>
    </source>
</evidence>
<organism evidence="2 3">
    <name type="scientific">Streptomyces aurantiogriseus</name>
    <dbReference type="NCBI Taxonomy" id="66870"/>
    <lineage>
        <taxon>Bacteria</taxon>
        <taxon>Bacillati</taxon>
        <taxon>Actinomycetota</taxon>
        <taxon>Actinomycetes</taxon>
        <taxon>Kitasatosporales</taxon>
        <taxon>Streptomycetaceae</taxon>
        <taxon>Streptomyces</taxon>
    </lineage>
</organism>
<feature type="region of interest" description="Disordered" evidence="1">
    <location>
        <begin position="34"/>
        <end position="79"/>
    </location>
</feature>
<dbReference type="EMBL" id="BMSX01000015">
    <property type="protein sequence ID" value="GGR34887.1"/>
    <property type="molecule type" value="Genomic_DNA"/>
</dbReference>